<dbReference type="AlphaFoldDB" id="A0A212JUB6"/>
<dbReference type="Gene3D" id="3.40.50.2300">
    <property type="match status" value="2"/>
</dbReference>
<feature type="chain" id="PRO_5012194340" evidence="1">
    <location>
        <begin position="27"/>
        <end position="659"/>
    </location>
</feature>
<dbReference type="PANTHER" id="PTHR30483:SF6">
    <property type="entry name" value="PERIPLASMIC BINDING PROTEIN OF ABC TRANSPORTER FOR NATURAL AMINO ACIDS"/>
    <property type="match status" value="1"/>
</dbReference>
<dbReference type="PANTHER" id="PTHR30483">
    <property type="entry name" value="LEUCINE-SPECIFIC-BINDING PROTEIN"/>
    <property type="match status" value="1"/>
</dbReference>
<dbReference type="InterPro" id="IPR028082">
    <property type="entry name" value="Peripla_BP_I"/>
</dbReference>
<gene>
    <name evidence="2" type="ORF">KL86DPRO_20078</name>
</gene>
<reference evidence="2" key="1">
    <citation type="submission" date="2016-04" db="EMBL/GenBank/DDBJ databases">
        <authorList>
            <person name="Evans L.H."/>
            <person name="Alamgir A."/>
            <person name="Owens N."/>
            <person name="Weber N.D."/>
            <person name="Virtaneva K."/>
            <person name="Barbian K."/>
            <person name="Babar A."/>
            <person name="Rosenke K."/>
        </authorList>
    </citation>
    <scope>NUCLEOTIDE SEQUENCE</scope>
    <source>
        <strain evidence="2">86</strain>
    </source>
</reference>
<keyword evidence="1" id="KW-0732">Signal</keyword>
<dbReference type="InterPro" id="IPR051010">
    <property type="entry name" value="BCAA_transport"/>
</dbReference>
<organism evidence="2">
    <name type="scientific">uncultured delta proteobacterium</name>
    <dbReference type="NCBI Taxonomy" id="34034"/>
    <lineage>
        <taxon>Bacteria</taxon>
        <taxon>Deltaproteobacteria</taxon>
        <taxon>environmental samples</taxon>
    </lineage>
</organism>
<proteinExistence type="predicted"/>
<accession>A0A212JUB6</accession>
<protein>
    <submittedName>
        <fullName evidence="2">Amino acid/amide ABC transporter substrate-binding protein, HAAT family</fullName>
    </submittedName>
</protein>
<dbReference type="PROSITE" id="PS51257">
    <property type="entry name" value="PROKAR_LIPOPROTEIN"/>
    <property type="match status" value="1"/>
</dbReference>
<evidence type="ECO:0000256" key="1">
    <source>
        <dbReference type="SAM" id="SignalP"/>
    </source>
</evidence>
<feature type="signal peptide" evidence="1">
    <location>
        <begin position="1"/>
        <end position="26"/>
    </location>
</feature>
<name>A0A212JUB6_9DELT</name>
<evidence type="ECO:0000313" key="2">
    <source>
        <dbReference type="EMBL" id="SBW03054.1"/>
    </source>
</evidence>
<dbReference type="EMBL" id="FLUQ01000002">
    <property type="protein sequence ID" value="SBW03054.1"/>
    <property type="molecule type" value="Genomic_DNA"/>
</dbReference>
<dbReference type="SUPFAM" id="SSF53822">
    <property type="entry name" value="Periplasmic binding protein-like I"/>
    <property type="match status" value="1"/>
</dbReference>
<sequence length="659" mass="71416">MIPLRTTIRSRVFSGCLVLLCCLALSGCPGKTVIKGPGQTVPPARTDTAPPSGFGTADAEAALNAGQTARAEQLAVNLFRKEGMPPAEMARVARVLALAAAANGHPYMAINGLERWLESDPAADASPEWRDTFLIALGQLPQRDAITRAQGFMADTSRPFPLRAGSALFLASRQWERAAEAPQALANIQAFYSQTRDRNQRAHMEHALFSFLQNANDNALATLDGLVTEENSNAYPYAVVRLETLRRKALHATTREEAQAQAQALAQNTTLADPAILRSWDAAVTAPAITVPLSGRTLVLALPLSGSPGGIGKKIVQGAEEAKREFAAAGHTVNVVTLDTQDASWLDKLAAFPPEATVVGGPLRMDAFTAAHARGLTATRAFLTFLPSLGDAGEEGRIAWRFFPSPEDQFTALFAATSRVGVTEFAILMPDNDAYAARMADRFTAHVQAMGGHVVKRSEYPKNGQESWNKFIASFLGSSKHATRAPGVSHRAIFLPDSWRNMELIVPNLFYFLESRQMLLGTSLWEQGLAATDHVTAHYYNLAVFPGAWDKTATLSPAAARLQAAYARDGRSEPDFWAGLGYDFVRFASTLDIPVGWSPATVNAALSRNTDMAWSMAPLRWSGQGRANQSLFLFTPVTDGFAPADMNEIETRFNKVWNR</sequence>